<name>G2Y286_BOTF4</name>
<protein>
    <submittedName>
        <fullName evidence="1">Uncharacterized protein</fullName>
    </submittedName>
</protein>
<dbReference type="HOGENOM" id="CLU_1124369_0_0_1"/>
<gene>
    <name evidence="1" type="ORF">BofuT4_P114820.1</name>
</gene>
<evidence type="ECO:0000313" key="2">
    <source>
        <dbReference type="Proteomes" id="UP000008177"/>
    </source>
</evidence>
<dbReference type="InParanoid" id="G2Y286"/>
<dbReference type="AlphaFoldDB" id="G2Y286"/>
<accession>G2Y286</accession>
<organism evidence="1 2">
    <name type="scientific">Botryotinia fuckeliana (strain T4)</name>
    <name type="common">Noble rot fungus</name>
    <name type="synonym">Botrytis cinerea</name>
    <dbReference type="NCBI Taxonomy" id="999810"/>
    <lineage>
        <taxon>Eukaryota</taxon>
        <taxon>Fungi</taxon>
        <taxon>Dikarya</taxon>
        <taxon>Ascomycota</taxon>
        <taxon>Pezizomycotina</taxon>
        <taxon>Leotiomycetes</taxon>
        <taxon>Helotiales</taxon>
        <taxon>Sclerotiniaceae</taxon>
        <taxon>Botrytis</taxon>
    </lineage>
</organism>
<dbReference type="EMBL" id="FQ790283">
    <property type="protein sequence ID" value="CCD46776.1"/>
    <property type="molecule type" value="Genomic_DNA"/>
</dbReference>
<proteinExistence type="predicted"/>
<dbReference type="Proteomes" id="UP000008177">
    <property type="component" value="Unplaced contigs"/>
</dbReference>
<dbReference type="STRING" id="999810.G2Y286"/>
<evidence type="ECO:0000313" key="1">
    <source>
        <dbReference type="EMBL" id="CCD46776.1"/>
    </source>
</evidence>
<reference evidence="2" key="1">
    <citation type="journal article" date="2011" name="PLoS Genet.">
        <title>Genomic analysis of the necrotrophic fungal pathogens Sclerotinia sclerotiorum and Botrytis cinerea.</title>
        <authorList>
            <person name="Amselem J."/>
            <person name="Cuomo C.A."/>
            <person name="van Kan J.A."/>
            <person name="Viaud M."/>
            <person name="Benito E.P."/>
            <person name="Couloux A."/>
            <person name="Coutinho P.M."/>
            <person name="de Vries R.P."/>
            <person name="Dyer P.S."/>
            <person name="Fillinger S."/>
            <person name="Fournier E."/>
            <person name="Gout L."/>
            <person name="Hahn M."/>
            <person name="Kohn L."/>
            <person name="Lapalu N."/>
            <person name="Plummer K.M."/>
            <person name="Pradier J.M."/>
            <person name="Quevillon E."/>
            <person name="Sharon A."/>
            <person name="Simon A."/>
            <person name="ten Have A."/>
            <person name="Tudzynski B."/>
            <person name="Tudzynski P."/>
            <person name="Wincker P."/>
            <person name="Andrew M."/>
            <person name="Anthouard V."/>
            <person name="Beever R.E."/>
            <person name="Beffa R."/>
            <person name="Benoit I."/>
            <person name="Bouzid O."/>
            <person name="Brault B."/>
            <person name="Chen Z."/>
            <person name="Choquer M."/>
            <person name="Collemare J."/>
            <person name="Cotton P."/>
            <person name="Danchin E.G."/>
            <person name="Da Silva C."/>
            <person name="Gautier A."/>
            <person name="Giraud C."/>
            <person name="Giraud T."/>
            <person name="Gonzalez C."/>
            <person name="Grossetete S."/>
            <person name="Guldener U."/>
            <person name="Henrissat B."/>
            <person name="Howlett B.J."/>
            <person name="Kodira C."/>
            <person name="Kretschmer M."/>
            <person name="Lappartient A."/>
            <person name="Leroch M."/>
            <person name="Levis C."/>
            <person name="Mauceli E."/>
            <person name="Neuveglise C."/>
            <person name="Oeser B."/>
            <person name="Pearson M."/>
            <person name="Poulain J."/>
            <person name="Poussereau N."/>
            <person name="Quesneville H."/>
            <person name="Rascle C."/>
            <person name="Schumacher J."/>
            <person name="Segurens B."/>
            <person name="Sexton A."/>
            <person name="Silva E."/>
            <person name="Sirven C."/>
            <person name="Soanes D.M."/>
            <person name="Talbot N.J."/>
            <person name="Templeton M."/>
            <person name="Yandava C."/>
            <person name="Yarden O."/>
            <person name="Zeng Q."/>
            <person name="Rollins J.A."/>
            <person name="Lebrun M.H."/>
            <person name="Dickman M."/>
        </authorList>
    </citation>
    <scope>NUCLEOTIDE SEQUENCE [LARGE SCALE GENOMIC DNA]</scope>
    <source>
        <strain evidence="2">T4</strain>
    </source>
</reference>
<sequence length="247" mass="26906">MLWTNVPGYPGSLGNTRHRDIAPYVSLYQSMISMLSGNITAQIDTSDMSSLALNIVRFGLPSRVLSTGLAGCDDFLNAYWNDNPLVGNADCLPAVRGTTGHCVWRNAYTAFNISRLTNIYNSTEFFTKPASACRNHSLARGVEDLAANITINLFSEPKLLKQNAMNVPAFYANGVVHSTALSAIIATTRNPDLDILAGENFLAKTSLSKDIGNLKVRLGVMRGERPGEERVVLGRPEEVGELEKGWL</sequence>